<protein>
    <submittedName>
        <fullName evidence="1">Uncharacterized protein</fullName>
    </submittedName>
</protein>
<name>A0AAD9YFQ7_COLKA</name>
<evidence type="ECO:0000313" key="1">
    <source>
        <dbReference type="EMBL" id="KAK2760491.1"/>
    </source>
</evidence>
<dbReference type="AlphaFoldDB" id="A0AAD9YFQ7"/>
<comment type="caution">
    <text evidence="1">The sequence shown here is derived from an EMBL/GenBank/DDBJ whole genome shotgun (WGS) entry which is preliminary data.</text>
</comment>
<evidence type="ECO:0000313" key="2">
    <source>
        <dbReference type="Proteomes" id="UP001281614"/>
    </source>
</evidence>
<keyword evidence="2" id="KW-1185">Reference proteome</keyword>
<sequence>MPYSYYRSSGRRCKLLPRGEVYSECTHLGKSCDTVADVIYTYKFLIPVGAVYLANCQGDSVATSE</sequence>
<proteinExistence type="predicted"/>
<organism evidence="1 2">
    <name type="scientific">Colletotrichum kahawae</name>
    <name type="common">Coffee berry disease fungus</name>
    <dbReference type="NCBI Taxonomy" id="34407"/>
    <lineage>
        <taxon>Eukaryota</taxon>
        <taxon>Fungi</taxon>
        <taxon>Dikarya</taxon>
        <taxon>Ascomycota</taxon>
        <taxon>Pezizomycotina</taxon>
        <taxon>Sordariomycetes</taxon>
        <taxon>Hypocreomycetidae</taxon>
        <taxon>Glomerellales</taxon>
        <taxon>Glomerellaceae</taxon>
        <taxon>Colletotrichum</taxon>
        <taxon>Colletotrichum gloeosporioides species complex</taxon>
    </lineage>
</organism>
<dbReference type="Proteomes" id="UP001281614">
    <property type="component" value="Unassembled WGS sequence"/>
</dbReference>
<reference evidence="1" key="1">
    <citation type="submission" date="2023-02" db="EMBL/GenBank/DDBJ databases">
        <title>Colletotrichum kahawae CIFC_Que2 genome sequencing and assembly.</title>
        <authorList>
            <person name="Baroncelli R."/>
        </authorList>
    </citation>
    <scope>NUCLEOTIDE SEQUENCE</scope>
    <source>
        <strain evidence="1">CIFC_Que2</strain>
    </source>
</reference>
<gene>
    <name evidence="1" type="ORF">CKAH01_16494</name>
</gene>
<dbReference type="EMBL" id="VYYT01000170">
    <property type="protein sequence ID" value="KAK2760491.1"/>
    <property type="molecule type" value="Genomic_DNA"/>
</dbReference>
<accession>A0AAD9YFQ7</accession>